<comment type="caution">
    <text evidence="1">The sequence shown here is derived from an EMBL/GenBank/DDBJ whole genome shotgun (WGS) entry which is preliminary data.</text>
</comment>
<reference evidence="1" key="1">
    <citation type="submission" date="2022-10" db="EMBL/GenBank/DDBJ databases">
        <title>Genome Sequence of Xylaria curta.</title>
        <authorList>
            <person name="Buettner E."/>
        </authorList>
    </citation>
    <scope>NUCLEOTIDE SEQUENCE</scope>
    <source>
        <strain evidence="1">Babe10</strain>
    </source>
</reference>
<protein>
    <submittedName>
        <fullName evidence="1">Uncharacterized protein</fullName>
    </submittedName>
</protein>
<accession>A0ACC1PAS7</accession>
<gene>
    <name evidence="1" type="ORF">NUW58_g3490</name>
</gene>
<dbReference type="Proteomes" id="UP001143856">
    <property type="component" value="Unassembled WGS sequence"/>
</dbReference>
<proteinExistence type="predicted"/>
<sequence>MAKTSKDKEIIDLARSLEGTPWCDEYEKMISGMLYNPLHPTLLEGRHRARCLAYDFNNLNPNHGTREQTDGERARMLAGLLGRVGPGTYIETPFMPDYGCNVIVGENCFMNFGLTILDTSLVIIGNRVQMGPNVHIYTAGHETSVLSRIKFVEFGHPIRIEDDCWIGGNVVILPGVTIGRGCTVGAGAVVTKSLPPYSVALGAPAKVVKTIASVEEELADTANPYRNMPDRINS</sequence>
<keyword evidence="2" id="KW-1185">Reference proteome</keyword>
<evidence type="ECO:0000313" key="2">
    <source>
        <dbReference type="Proteomes" id="UP001143856"/>
    </source>
</evidence>
<dbReference type="EMBL" id="JAPDGR010000533">
    <property type="protein sequence ID" value="KAJ2989389.1"/>
    <property type="molecule type" value="Genomic_DNA"/>
</dbReference>
<organism evidence="1 2">
    <name type="scientific">Xylaria curta</name>
    <dbReference type="NCBI Taxonomy" id="42375"/>
    <lineage>
        <taxon>Eukaryota</taxon>
        <taxon>Fungi</taxon>
        <taxon>Dikarya</taxon>
        <taxon>Ascomycota</taxon>
        <taxon>Pezizomycotina</taxon>
        <taxon>Sordariomycetes</taxon>
        <taxon>Xylariomycetidae</taxon>
        <taxon>Xylariales</taxon>
        <taxon>Xylariaceae</taxon>
        <taxon>Xylaria</taxon>
    </lineage>
</organism>
<evidence type="ECO:0000313" key="1">
    <source>
        <dbReference type="EMBL" id="KAJ2989389.1"/>
    </source>
</evidence>
<name>A0ACC1PAS7_9PEZI</name>